<protein>
    <submittedName>
        <fullName evidence="2">Uncharacterized protein</fullName>
    </submittedName>
</protein>
<proteinExistence type="predicted"/>
<evidence type="ECO:0000313" key="3">
    <source>
        <dbReference type="Proteomes" id="UP000236664"/>
    </source>
</evidence>
<feature type="region of interest" description="Disordered" evidence="1">
    <location>
        <begin position="268"/>
        <end position="294"/>
    </location>
</feature>
<dbReference type="OrthoDB" id="5063209at2759"/>
<gene>
    <name evidence="2" type="ORF">FNYG_09984</name>
</gene>
<accession>A0A2K0W2R7</accession>
<name>A0A2K0W2R7_GIBNY</name>
<evidence type="ECO:0000313" key="2">
    <source>
        <dbReference type="EMBL" id="PNP76565.1"/>
    </source>
</evidence>
<sequence length="678" mass="76254">MKRPACKRCKSLEDTKNDSEKRPRMEHDRIRRHEWNAFRPVIFRDPNGMARPRSHTPPPHDHDFPNRTCGTVHGMDALPLGTVDNLRNHRSPSPATSDTSPSVGGYALSVTQSDFESRPQSPVSSTTSFEEECLPTRPGSLLAERISSSPLSAPPETYSESPSRSLSSEKSEVHLLFEPNLTSAVAEKSPSPSPMDIPETSCEMESDAIDSFEQQRLAIDDAVLPNQAERTHGWVMSPHIPGVAPHGSLETSPDHPTKEQYPATETIWKDSSSSDVDDDSMLPECDVQKPSKSQTMYTPMEIEPSDFGPNSTTIASLPECIRTRIMTFCIEPKDLLALISSSPVFLQPFCQNRRAIVSPMIKHMRFRFGGDMPRSCLMVARLRNMESKGAAGNTRARRAAAGRAIKAILSISPKGPLLHPVYSLRHLKFVSDTLDKAESVMSSYAPQAWANINGISELGPSHTAEELVLSMTERKRFMDSICLYDAYCTAFFSENAISSGDDTALRQSFLEEDGIPSEIIKRFYSIMDYLRLSYRDWIDMAIGKRHRDILAMRENHSLFPPLEKHIDPLINHFICSGPGVFRMLQDMRAPERYDILLRLLNRCETNAAYRQKITFEQGRGDKRMWPYREIEASLTMEEVQTAQHFWDPAIVWSVKPGSPTWPRAGLQLGSRSDARVLF</sequence>
<dbReference type="Proteomes" id="UP000236664">
    <property type="component" value="Unassembled WGS sequence"/>
</dbReference>
<dbReference type="EMBL" id="MTQA01000141">
    <property type="protein sequence ID" value="PNP76565.1"/>
    <property type="molecule type" value="Genomic_DNA"/>
</dbReference>
<organism evidence="2 3">
    <name type="scientific">Gibberella nygamai</name>
    <name type="common">Bean root rot disease fungus</name>
    <name type="synonym">Fusarium nygamai</name>
    <dbReference type="NCBI Taxonomy" id="42673"/>
    <lineage>
        <taxon>Eukaryota</taxon>
        <taxon>Fungi</taxon>
        <taxon>Dikarya</taxon>
        <taxon>Ascomycota</taxon>
        <taxon>Pezizomycotina</taxon>
        <taxon>Sordariomycetes</taxon>
        <taxon>Hypocreomycetidae</taxon>
        <taxon>Hypocreales</taxon>
        <taxon>Nectriaceae</taxon>
        <taxon>Fusarium</taxon>
        <taxon>Fusarium fujikuroi species complex</taxon>
    </lineage>
</organism>
<dbReference type="AlphaFoldDB" id="A0A2K0W2R7"/>
<reference evidence="2 3" key="1">
    <citation type="submission" date="2017-06" db="EMBL/GenBank/DDBJ databases">
        <title>Genome of Fusarium nygamai isolate CS10214.</title>
        <authorList>
            <person name="Gardiner D.M."/>
            <person name="Obanor F."/>
            <person name="Kazan K."/>
        </authorList>
    </citation>
    <scope>NUCLEOTIDE SEQUENCE [LARGE SCALE GENOMIC DNA]</scope>
    <source>
        <strain evidence="2 3">CS10214</strain>
    </source>
</reference>
<keyword evidence="3" id="KW-1185">Reference proteome</keyword>
<feature type="compositionally biased region" description="Polar residues" evidence="1">
    <location>
        <begin position="109"/>
        <end position="128"/>
    </location>
</feature>
<comment type="caution">
    <text evidence="2">The sequence shown here is derived from an EMBL/GenBank/DDBJ whole genome shotgun (WGS) entry which is preliminary data.</text>
</comment>
<feature type="region of interest" description="Disordered" evidence="1">
    <location>
        <begin position="1"/>
        <end position="31"/>
    </location>
</feature>
<feature type="compositionally biased region" description="Low complexity" evidence="1">
    <location>
        <begin position="91"/>
        <end position="102"/>
    </location>
</feature>
<feature type="compositionally biased region" description="Basic and acidic residues" evidence="1">
    <location>
        <begin position="10"/>
        <end position="31"/>
    </location>
</feature>
<feature type="compositionally biased region" description="Low complexity" evidence="1">
    <location>
        <begin position="156"/>
        <end position="166"/>
    </location>
</feature>
<feature type="region of interest" description="Disordered" evidence="1">
    <location>
        <begin position="45"/>
        <end position="171"/>
    </location>
</feature>
<evidence type="ECO:0000256" key="1">
    <source>
        <dbReference type="SAM" id="MobiDB-lite"/>
    </source>
</evidence>